<dbReference type="Proteomes" id="UP000837857">
    <property type="component" value="Chromosome 26"/>
</dbReference>
<dbReference type="EMBL" id="OW152838">
    <property type="protein sequence ID" value="CAH2059053.1"/>
    <property type="molecule type" value="Genomic_DNA"/>
</dbReference>
<sequence length="214" mass="23581">MEASIPPLEGDGGSCEVHHATVPPTGAGAADGENRNDRREWTNHYFSPRHRSIPKQTSLDGLRSRPAKPLVRSSRYRLIGSRNRPPCSPHPQGVVCGARSTLGELLQHSDCQTCRCVCRRWARSLFNTIIGRDPCPGRSAPTPRLITGSIPRKFRTAPQRTRNAPRRGLDECSRGWRELLNRSHGAWDISVDEHDTTDLTSAVIDGGSGLINGH</sequence>
<name>A0ABN8IN72_9NEOP</name>
<feature type="non-terminal residue" evidence="2">
    <location>
        <position position="1"/>
    </location>
</feature>
<feature type="region of interest" description="Disordered" evidence="1">
    <location>
        <begin position="1"/>
        <end position="67"/>
    </location>
</feature>
<evidence type="ECO:0000313" key="2">
    <source>
        <dbReference type="EMBL" id="CAH2059053.1"/>
    </source>
</evidence>
<feature type="compositionally biased region" description="Basic and acidic residues" evidence="1">
    <location>
        <begin position="32"/>
        <end position="42"/>
    </location>
</feature>
<gene>
    <name evidence="2" type="ORF">IPOD504_LOCUS10696</name>
</gene>
<proteinExistence type="predicted"/>
<reference evidence="2" key="1">
    <citation type="submission" date="2022-03" db="EMBL/GenBank/DDBJ databases">
        <authorList>
            <person name="Martin H S."/>
        </authorList>
    </citation>
    <scope>NUCLEOTIDE SEQUENCE</scope>
</reference>
<evidence type="ECO:0000313" key="3">
    <source>
        <dbReference type="Proteomes" id="UP000837857"/>
    </source>
</evidence>
<protein>
    <submittedName>
        <fullName evidence="2">Uncharacterized protein</fullName>
    </submittedName>
</protein>
<keyword evidence="3" id="KW-1185">Reference proteome</keyword>
<accession>A0ABN8IN72</accession>
<organism evidence="2 3">
    <name type="scientific">Iphiclides podalirius</name>
    <name type="common">scarce swallowtail</name>
    <dbReference type="NCBI Taxonomy" id="110791"/>
    <lineage>
        <taxon>Eukaryota</taxon>
        <taxon>Metazoa</taxon>
        <taxon>Ecdysozoa</taxon>
        <taxon>Arthropoda</taxon>
        <taxon>Hexapoda</taxon>
        <taxon>Insecta</taxon>
        <taxon>Pterygota</taxon>
        <taxon>Neoptera</taxon>
        <taxon>Endopterygota</taxon>
        <taxon>Lepidoptera</taxon>
        <taxon>Glossata</taxon>
        <taxon>Ditrysia</taxon>
        <taxon>Papilionoidea</taxon>
        <taxon>Papilionidae</taxon>
        <taxon>Papilioninae</taxon>
        <taxon>Iphiclides</taxon>
    </lineage>
</organism>
<evidence type="ECO:0000256" key="1">
    <source>
        <dbReference type="SAM" id="MobiDB-lite"/>
    </source>
</evidence>